<evidence type="ECO:0000259" key="4">
    <source>
        <dbReference type="PROSITE" id="PS50097"/>
    </source>
</evidence>
<sequence length="195" mass="21397">MDCVPELEGREENTANAPNPLEYFTRKGLKELYQDQLLCDATIVAEGKRFPCHRLLMAAVSLYFKGIFTSSFKESQDGEVVLQDMASSIVQTILNYLYTGEISLTKESAQGLFVAASRLQVLPLLEICSSLGFVFPIPAGLKQLYQDEQLCDATIVAEGKRFPCHRGDRLLNSQGHGVVEPESSSASLETGEGSI</sequence>
<protein>
    <submittedName>
        <fullName evidence="5">Ribosomal protein L17-like</fullName>
    </submittedName>
</protein>
<feature type="domain" description="BTB" evidence="4">
    <location>
        <begin position="39"/>
        <end position="106"/>
    </location>
</feature>
<dbReference type="OrthoDB" id="6482909at2759"/>
<reference evidence="5 6" key="1">
    <citation type="submission" date="2019-04" db="EMBL/GenBank/DDBJ databases">
        <title>Draft genome of the big-headed turtle Platysternon megacephalum.</title>
        <authorList>
            <person name="Gong S."/>
        </authorList>
    </citation>
    <scope>NUCLEOTIDE SEQUENCE [LARGE SCALE GENOMIC DNA]</scope>
    <source>
        <strain evidence="5">DO16091913</strain>
        <tissue evidence="5">Muscle</tissue>
    </source>
</reference>
<dbReference type="SMART" id="SM00225">
    <property type="entry name" value="BTB"/>
    <property type="match status" value="1"/>
</dbReference>
<organism evidence="5 6">
    <name type="scientific">Platysternon megacephalum</name>
    <name type="common">big-headed turtle</name>
    <dbReference type="NCBI Taxonomy" id="55544"/>
    <lineage>
        <taxon>Eukaryota</taxon>
        <taxon>Metazoa</taxon>
        <taxon>Chordata</taxon>
        <taxon>Craniata</taxon>
        <taxon>Vertebrata</taxon>
        <taxon>Euteleostomi</taxon>
        <taxon>Archelosauria</taxon>
        <taxon>Testudinata</taxon>
        <taxon>Testudines</taxon>
        <taxon>Cryptodira</taxon>
        <taxon>Durocryptodira</taxon>
        <taxon>Testudinoidea</taxon>
        <taxon>Platysternidae</taxon>
        <taxon>Platysternon</taxon>
    </lineage>
</organism>
<comment type="caution">
    <text evidence="5">The sequence shown here is derived from an EMBL/GenBank/DDBJ whole genome shotgun (WGS) entry which is preliminary data.</text>
</comment>
<feature type="region of interest" description="Disordered" evidence="3">
    <location>
        <begin position="173"/>
        <end position="195"/>
    </location>
</feature>
<reference evidence="5 6" key="2">
    <citation type="submission" date="2019-04" db="EMBL/GenBank/DDBJ databases">
        <title>The genome sequence of big-headed turtle.</title>
        <authorList>
            <person name="Gong S."/>
        </authorList>
    </citation>
    <scope>NUCLEOTIDE SEQUENCE [LARGE SCALE GENOMIC DNA]</scope>
    <source>
        <strain evidence="5">DO16091913</strain>
        <tissue evidence="5">Muscle</tissue>
    </source>
</reference>
<dbReference type="AlphaFoldDB" id="A0A4D9ESQ2"/>
<keyword evidence="5" id="KW-0689">Ribosomal protein</keyword>
<evidence type="ECO:0000256" key="1">
    <source>
        <dbReference type="ARBA" id="ARBA00022441"/>
    </source>
</evidence>
<dbReference type="Proteomes" id="UP000297703">
    <property type="component" value="Unassembled WGS sequence"/>
</dbReference>
<dbReference type="PROSITE" id="PS50097">
    <property type="entry name" value="BTB"/>
    <property type="match status" value="1"/>
</dbReference>
<dbReference type="STRING" id="55544.A0A4D9ESQ2"/>
<keyword evidence="1" id="KW-0880">Kelch repeat</keyword>
<dbReference type="EMBL" id="QXTE01000014">
    <property type="protein sequence ID" value="TFK13897.1"/>
    <property type="molecule type" value="Genomic_DNA"/>
</dbReference>
<keyword evidence="5" id="KW-0687">Ribonucleoprotein</keyword>
<dbReference type="InterPro" id="IPR000210">
    <property type="entry name" value="BTB/POZ_dom"/>
</dbReference>
<name>A0A4D9ESQ2_9SAUR</name>
<proteinExistence type="predicted"/>
<evidence type="ECO:0000256" key="2">
    <source>
        <dbReference type="ARBA" id="ARBA00022737"/>
    </source>
</evidence>
<evidence type="ECO:0000313" key="6">
    <source>
        <dbReference type="Proteomes" id="UP000297703"/>
    </source>
</evidence>
<evidence type="ECO:0000313" key="5">
    <source>
        <dbReference type="EMBL" id="TFK13897.1"/>
    </source>
</evidence>
<dbReference type="Pfam" id="PF00651">
    <property type="entry name" value="BTB"/>
    <property type="match status" value="1"/>
</dbReference>
<accession>A0A4D9ESQ2</accession>
<gene>
    <name evidence="5" type="ORF">DR999_PMT02926</name>
</gene>
<keyword evidence="2" id="KW-0677">Repeat</keyword>
<dbReference type="GO" id="GO:0005840">
    <property type="term" value="C:ribosome"/>
    <property type="evidence" value="ECO:0007669"/>
    <property type="project" value="UniProtKB-KW"/>
</dbReference>
<evidence type="ECO:0000256" key="3">
    <source>
        <dbReference type="SAM" id="MobiDB-lite"/>
    </source>
</evidence>
<dbReference type="SUPFAM" id="SSF54695">
    <property type="entry name" value="POZ domain"/>
    <property type="match status" value="1"/>
</dbReference>
<dbReference type="InterPro" id="IPR011333">
    <property type="entry name" value="SKP1/BTB/POZ_sf"/>
</dbReference>
<dbReference type="PANTHER" id="PTHR45632:SF3">
    <property type="entry name" value="KELCH-LIKE PROTEIN 32"/>
    <property type="match status" value="1"/>
</dbReference>
<dbReference type="PANTHER" id="PTHR45632">
    <property type="entry name" value="LD33804P"/>
    <property type="match status" value="1"/>
</dbReference>
<dbReference type="Gene3D" id="3.30.710.10">
    <property type="entry name" value="Potassium Channel Kv1.1, Chain A"/>
    <property type="match status" value="2"/>
</dbReference>
<dbReference type="CDD" id="cd18186">
    <property type="entry name" value="BTB_POZ_ZBTB_KLHL-like"/>
    <property type="match status" value="1"/>
</dbReference>
<keyword evidence="6" id="KW-1185">Reference proteome</keyword>